<protein>
    <recommendedName>
        <fullName evidence="5">Thymidylate kinase-like domain-containing protein</fullName>
    </recommendedName>
</protein>
<keyword evidence="4" id="KW-0472">Membrane</keyword>
<evidence type="ECO:0000256" key="1">
    <source>
        <dbReference type="ARBA" id="ARBA00009776"/>
    </source>
</evidence>
<dbReference type="EMBL" id="CP011308">
    <property type="protein sequence ID" value="AKF25186.1"/>
    <property type="molecule type" value="Genomic_DNA"/>
</dbReference>
<dbReference type="Proteomes" id="UP000034444">
    <property type="component" value="Chromosome"/>
</dbReference>
<dbReference type="KEGG" id="slh:YH65_07110"/>
<dbReference type="Gene3D" id="3.40.50.300">
    <property type="entry name" value="P-loop containing nucleotide triphosphate hydrolases"/>
    <property type="match status" value="1"/>
</dbReference>
<dbReference type="GO" id="GO:0006235">
    <property type="term" value="P:dTTP biosynthetic process"/>
    <property type="evidence" value="ECO:0007669"/>
    <property type="project" value="TreeGrafter"/>
</dbReference>
<dbReference type="InterPro" id="IPR039430">
    <property type="entry name" value="Thymidylate_kin-like_dom"/>
</dbReference>
<evidence type="ECO:0000256" key="4">
    <source>
        <dbReference type="SAM" id="Phobius"/>
    </source>
</evidence>
<gene>
    <name evidence="6" type="ORF">YH65_07110</name>
</gene>
<keyword evidence="7" id="KW-1185">Reference proteome</keyword>
<dbReference type="GO" id="GO:0004798">
    <property type="term" value="F:dTMP kinase activity"/>
    <property type="evidence" value="ECO:0007669"/>
    <property type="project" value="TreeGrafter"/>
</dbReference>
<evidence type="ECO:0000256" key="3">
    <source>
        <dbReference type="ARBA" id="ARBA00022840"/>
    </source>
</evidence>
<evidence type="ECO:0000259" key="5">
    <source>
        <dbReference type="Pfam" id="PF02223"/>
    </source>
</evidence>
<organism evidence="6 7">
    <name type="scientific">Sulfurovum lithotrophicum</name>
    <dbReference type="NCBI Taxonomy" id="206403"/>
    <lineage>
        <taxon>Bacteria</taxon>
        <taxon>Pseudomonadati</taxon>
        <taxon>Campylobacterota</taxon>
        <taxon>Epsilonproteobacteria</taxon>
        <taxon>Campylobacterales</taxon>
        <taxon>Sulfurovaceae</taxon>
        <taxon>Sulfurovum</taxon>
    </lineage>
</organism>
<dbReference type="CDD" id="cd01672">
    <property type="entry name" value="TMPK"/>
    <property type="match status" value="1"/>
</dbReference>
<accession>A0A7U4M1K2</accession>
<feature type="transmembrane region" description="Helical" evidence="4">
    <location>
        <begin position="83"/>
        <end position="106"/>
    </location>
</feature>
<evidence type="ECO:0000256" key="2">
    <source>
        <dbReference type="ARBA" id="ARBA00022741"/>
    </source>
</evidence>
<keyword evidence="3" id="KW-0067">ATP-binding</keyword>
<dbReference type="AlphaFoldDB" id="A0A7U4M1K2"/>
<dbReference type="Pfam" id="PF02223">
    <property type="entry name" value="Thymidylate_kin"/>
    <property type="match status" value="1"/>
</dbReference>
<dbReference type="SUPFAM" id="SSF52540">
    <property type="entry name" value="P-loop containing nucleoside triphosphate hydrolases"/>
    <property type="match status" value="1"/>
</dbReference>
<evidence type="ECO:0000313" key="7">
    <source>
        <dbReference type="Proteomes" id="UP000034444"/>
    </source>
</evidence>
<dbReference type="OrthoDB" id="9774907at2"/>
<proteinExistence type="inferred from homology"/>
<name>A0A7U4M1K2_9BACT</name>
<feature type="domain" description="Thymidylate kinase-like" evidence="5">
    <location>
        <begin position="107"/>
        <end position="211"/>
    </location>
</feature>
<evidence type="ECO:0000313" key="6">
    <source>
        <dbReference type="EMBL" id="AKF25186.1"/>
    </source>
</evidence>
<comment type="similarity">
    <text evidence="1">Belongs to the thymidylate kinase family.</text>
</comment>
<dbReference type="GO" id="GO:0005524">
    <property type="term" value="F:ATP binding"/>
    <property type="evidence" value="ECO:0007669"/>
    <property type="project" value="UniProtKB-KW"/>
</dbReference>
<dbReference type="PANTHER" id="PTHR10344">
    <property type="entry name" value="THYMIDYLATE KINASE"/>
    <property type="match status" value="1"/>
</dbReference>
<dbReference type="PANTHER" id="PTHR10344:SF4">
    <property type="entry name" value="UMP-CMP KINASE 2, MITOCHONDRIAL"/>
    <property type="match status" value="1"/>
</dbReference>
<dbReference type="RefSeq" id="WP_046551266.1">
    <property type="nucleotide sequence ID" value="NZ_CP011308.1"/>
</dbReference>
<keyword evidence="4" id="KW-1133">Transmembrane helix</keyword>
<keyword evidence="4" id="KW-0812">Transmembrane</keyword>
<keyword evidence="2" id="KW-0547">Nucleotide-binding</keyword>
<reference evidence="6 7" key="1">
    <citation type="submission" date="2015-04" db="EMBL/GenBank/DDBJ databases">
        <title>Complete genome sequence of Sulfurovum lithotrophicum ATCC BAA-797T.</title>
        <authorList>
            <person name="Ahn J."/>
            <person name="Park G."/>
            <person name="Jeon W."/>
            <person name="Jang Y."/>
            <person name="Jang M."/>
            <person name="Lee H."/>
            <person name="Lee H."/>
        </authorList>
    </citation>
    <scope>NUCLEOTIDE SEQUENCE [LARGE SCALE GENOMIC DNA]</scope>
    <source>
        <strain evidence="7">ATCC BAA-797 / 42BKT</strain>
    </source>
</reference>
<dbReference type="GO" id="GO:0006227">
    <property type="term" value="P:dUDP biosynthetic process"/>
    <property type="evidence" value="ECO:0007669"/>
    <property type="project" value="TreeGrafter"/>
</dbReference>
<dbReference type="GO" id="GO:0006233">
    <property type="term" value="P:dTDP biosynthetic process"/>
    <property type="evidence" value="ECO:0007669"/>
    <property type="project" value="TreeGrafter"/>
</dbReference>
<sequence length="216" mass="25045">MLGKLITISGLDGAGKTTQIDLMTEYLNKKNISVKYIWSRGGYTPGFLLLKDIIRKLAGKKVPSAGRTSEREKKLKNPKIAKLWLTIAIIDLFFLYAVYFRLLMLFGRTIIADRYIWDTLIDFRLNFENINVEKMFLWKVLVFCAPVPDVPLYLDIPLDISVDRLSRKDEPFPDSKETLSNRLDNYKELNEQAKWKSIDAMQPIEKVHSDIVKELI</sequence>
<dbReference type="InterPro" id="IPR027417">
    <property type="entry name" value="P-loop_NTPase"/>
</dbReference>
<dbReference type="GO" id="GO:0005737">
    <property type="term" value="C:cytoplasm"/>
    <property type="evidence" value="ECO:0007669"/>
    <property type="project" value="TreeGrafter"/>
</dbReference>
<reference evidence="7" key="2">
    <citation type="journal article" date="2017" name="Stand. Genomic Sci.">
        <title>Complete genome sequence of the sulfur-oxidizing chemolithoautotrophic Sulfurovum lithotrophicum 42BKTT.</title>
        <authorList>
            <person name="Jeon W."/>
            <person name="Priscilla L."/>
            <person name="Park G."/>
            <person name="Lee H."/>
            <person name="Lee N."/>
            <person name="Lee D."/>
            <person name="Kwon H."/>
            <person name="Ahn I."/>
            <person name="Lee C."/>
            <person name="Lee H."/>
            <person name="Ahn J."/>
        </authorList>
    </citation>
    <scope>NUCLEOTIDE SEQUENCE [LARGE SCALE GENOMIC DNA]</scope>
    <source>
        <strain evidence="7">ATCC BAA-797 / 42BKT</strain>
    </source>
</reference>